<gene>
    <name evidence="6" type="ORF">AACH10_02335</name>
</gene>
<sequence>MTQGTHRFKEKREAILDGAARLFNQHGIRGGTLADVARSVGLATNSITYYYRRKEDLACACLQRAMDAMSQDAATAVALANTLDERVRVFLSRYLGRLADIAEGRHPELVVFSDLLTLAPPHDAQMAEAYTAMFRQVRAVLEAPDAPPLERDALNARAHLLLSTASWARAWVHRFEPQDYPVVAARMADLLLEGLASATARTQGTPAEGLVLALPVSAAGALDDTATAYLRAATRLVNEHGYHGASVDRIAAELQLTKGSFYHHHETKEDLIAACFTRTFAVVRAAQSEALAMRGAQGQALPGLDRLALACRTLLDFQMGELGPLLRITAWTALPEAIRRDTQRTMGRLGERFASFVIDGMADGSVRVLDPSVAAQVINGMINATAEMQRWARGLNAGNAFVLYTLPLFTGLRRAPPAAGTTHKAAETSGAAPVAQVSSADILAALASSARERLPPASQVRVRRKPS</sequence>
<dbReference type="Pfam" id="PF00440">
    <property type="entry name" value="TetR_N"/>
    <property type="match status" value="2"/>
</dbReference>
<dbReference type="PANTHER" id="PTHR30055">
    <property type="entry name" value="HTH-TYPE TRANSCRIPTIONAL REGULATOR RUTR"/>
    <property type="match status" value="1"/>
</dbReference>
<dbReference type="PROSITE" id="PS50977">
    <property type="entry name" value="HTH_TETR_2"/>
    <property type="match status" value="2"/>
</dbReference>
<evidence type="ECO:0000313" key="7">
    <source>
        <dbReference type="Proteomes" id="UP001365405"/>
    </source>
</evidence>
<feature type="domain" description="HTH tetR-type" evidence="5">
    <location>
        <begin position="9"/>
        <end position="69"/>
    </location>
</feature>
<feature type="domain" description="HTH tetR-type" evidence="5">
    <location>
        <begin position="223"/>
        <end position="283"/>
    </location>
</feature>
<reference evidence="6 7" key="1">
    <citation type="submission" date="2024-04" db="EMBL/GenBank/DDBJ databases">
        <title>Novel species of the genus Ideonella isolated from streams.</title>
        <authorList>
            <person name="Lu H."/>
        </authorList>
    </citation>
    <scope>NUCLEOTIDE SEQUENCE [LARGE SCALE GENOMIC DNA]</scope>
    <source>
        <strain evidence="6 7">DXS22W</strain>
    </source>
</reference>
<dbReference type="RefSeq" id="WP_341408742.1">
    <property type="nucleotide sequence ID" value="NZ_JBBUTH010000001.1"/>
</dbReference>
<dbReference type="EMBL" id="JBBUTH010000001">
    <property type="protein sequence ID" value="MEK8049068.1"/>
    <property type="molecule type" value="Genomic_DNA"/>
</dbReference>
<organism evidence="6 7">
    <name type="scientific">Pseudaquabacterium inlustre</name>
    <dbReference type="NCBI Taxonomy" id="2984192"/>
    <lineage>
        <taxon>Bacteria</taxon>
        <taxon>Pseudomonadati</taxon>
        <taxon>Pseudomonadota</taxon>
        <taxon>Betaproteobacteria</taxon>
        <taxon>Burkholderiales</taxon>
        <taxon>Sphaerotilaceae</taxon>
        <taxon>Pseudaquabacterium</taxon>
    </lineage>
</organism>
<keyword evidence="2 4" id="KW-0238">DNA-binding</keyword>
<dbReference type="Gene3D" id="1.10.357.10">
    <property type="entry name" value="Tetracycline Repressor, domain 2"/>
    <property type="match status" value="2"/>
</dbReference>
<feature type="DNA-binding region" description="H-T-H motif" evidence="4">
    <location>
        <begin position="32"/>
        <end position="51"/>
    </location>
</feature>
<dbReference type="InterPro" id="IPR036271">
    <property type="entry name" value="Tet_transcr_reg_TetR-rel_C_sf"/>
</dbReference>
<dbReference type="Gene3D" id="1.10.10.60">
    <property type="entry name" value="Homeodomain-like"/>
    <property type="match status" value="2"/>
</dbReference>
<dbReference type="InterPro" id="IPR001647">
    <property type="entry name" value="HTH_TetR"/>
</dbReference>
<evidence type="ECO:0000256" key="2">
    <source>
        <dbReference type="ARBA" id="ARBA00023125"/>
    </source>
</evidence>
<dbReference type="PRINTS" id="PR00455">
    <property type="entry name" value="HTHTETR"/>
</dbReference>
<protein>
    <submittedName>
        <fullName evidence="6">TetR family transcriptional regulator</fullName>
    </submittedName>
</protein>
<evidence type="ECO:0000259" key="5">
    <source>
        <dbReference type="PROSITE" id="PS50977"/>
    </source>
</evidence>
<dbReference type="InterPro" id="IPR041490">
    <property type="entry name" value="KstR2_TetR_C"/>
</dbReference>
<dbReference type="SUPFAM" id="SSF46689">
    <property type="entry name" value="Homeodomain-like"/>
    <property type="match status" value="2"/>
</dbReference>
<proteinExistence type="predicted"/>
<dbReference type="Pfam" id="PF17932">
    <property type="entry name" value="TetR_C_24"/>
    <property type="match status" value="1"/>
</dbReference>
<evidence type="ECO:0000256" key="4">
    <source>
        <dbReference type="PROSITE-ProRule" id="PRU00335"/>
    </source>
</evidence>
<dbReference type="SUPFAM" id="SSF48498">
    <property type="entry name" value="Tetracyclin repressor-like, C-terminal domain"/>
    <property type="match status" value="1"/>
</dbReference>
<keyword evidence="3" id="KW-0804">Transcription</keyword>
<dbReference type="InterPro" id="IPR009057">
    <property type="entry name" value="Homeodomain-like_sf"/>
</dbReference>
<name>A0ABU9CBC9_9BURK</name>
<keyword evidence="7" id="KW-1185">Reference proteome</keyword>
<dbReference type="PANTHER" id="PTHR30055:SF234">
    <property type="entry name" value="HTH-TYPE TRANSCRIPTIONAL REGULATOR BETI"/>
    <property type="match status" value="1"/>
</dbReference>
<feature type="DNA-binding region" description="H-T-H motif" evidence="4">
    <location>
        <begin position="246"/>
        <end position="265"/>
    </location>
</feature>
<keyword evidence="1" id="KW-0805">Transcription regulation</keyword>
<evidence type="ECO:0000313" key="6">
    <source>
        <dbReference type="EMBL" id="MEK8049068.1"/>
    </source>
</evidence>
<evidence type="ECO:0000256" key="3">
    <source>
        <dbReference type="ARBA" id="ARBA00023163"/>
    </source>
</evidence>
<dbReference type="InterPro" id="IPR050109">
    <property type="entry name" value="HTH-type_TetR-like_transc_reg"/>
</dbReference>
<dbReference type="Proteomes" id="UP001365405">
    <property type="component" value="Unassembled WGS sequence"/>
</dbReference>
<evidence type="ECO:0000256" key="1">
    <source>
        <dbReference type="ARBA" id="ARBA00023015"/>
    </source>
</evidence>
<comment type="caution">
    <text evidence="6">The sequence shown here is derived from an EMBL/GenBank/DDBJ whole genome shotgun (WGS) entry which is preliminary data.</text>
</comment>
<accession>A0ABU9CBC9</accession>